<accession>A0A5C3QXI5</accession>
<keyword evidence="1" id="KW-1133">Transmembrane helix</keyword>
<gene>
    <name evidence="2" type="ORF">BDV98DRAFT_290454</name>
</gene>
<proteinExistence type="predicted"/>
<evidence type="ECO:0000313" key="2">
    <source>
        <dbReference type="EMBL" id="TFL05261.1"/>
    </source>
</evidence>
<organism evidence="2 3">
    <name type="scientific">Pterulicium gracile</name>
    <dbReference type="NCBI Taxonomy" id="1884261"/>
    <lineage>
        <taxon>Eukaryota</taxon>
        <taxon>Fungi</taxon>
        <taxon>Dikarya</taxon>
        <taxon>Basidiomycota</taxon>
        <taxon>Agaricomycotina</taxon>
        <taxon>Agaricomycetes</taxon>
        <taxon>Agaricomycetidae</taxon>
        <taxon>Agaricales</taxon>
        <taxon>Pleurotineae</taxon>
        <taxon>Pterulaceae</taxon>
        <taxon>Pterulicium</taxon>
    </lineage>
</organism>
<dbReference type="Proteomes" id="UP000305067">
    <property type="component" value="Unassembled WGS sequence"/>
</dbReference>
<keyword evidence="1" id="KW-0472">Membrane</keyword>
<name>A0A5C3QXI5_9AGAR</name>
<reference evidence="2 3" key="1">
    <citation type="journal article" date="2019" name="Nat. Ecol. Evol.">
        <title>Megaphylogeny resolves global patterns of mushroom evolution.</title>
        <authorList>
            <person name="Varga T."/>
            <person name="Krizsan K."/>
            <person name="Foldi C."/>
            <person name="Dima B."/>
            <person name="Sanchez-Garcia M."/>
            <person name="Sanchez-Ramirez S."/>
            <person name="Szollosi G.J."/>
            <person name="Szarkandi J.G."/>
            <person name="Papp V."/>
            <person name="Albert L."/>
            <person name="Andreopoulos W."/>
            <person name="Angelini C."/>
            <person name="Antonin V."/>
            <person name="Barry K.W."/>
            <person name="Bougher N.L."/>
            <person name="Buchanan P."/>
            <person name="Buyck B."/>
            <person name="Bense V."/>
            <person name="Catcheside P."/>
            <person name="Chovatia M."/>
            <person name="Cooper J."/>
            <person name="Damon W."/>
            <person name="Desjardin D."/>
            <person name="Finy P."/>
            <person name="Geml J."/>
            <person name="Haridas S."/>
            <person name="Hughes K."/>
            <person name="Justo A."/>
            <person name="Karasinski D."/>
            <person name="Kautmanova I."/>
            <person name="Kiss B."/>
            <person name="Kocsube S."/>
            <person name="Kotiranta H."/>
            <person name="LaButti K.M."/>
            <person name="Lechner B.E."/>
            <person name="Liimatainen K."/>
            <person name="Lipzen A."/>
            <person name="Lukacs Z."/>
            <person name="Mihaltcheva S."/>
            <person name="Morgado L.N."/>
            <person name="Niskanen T."/>
            <person name="Noordeloos M.E."/>
            <person name="Ohm R.A."/>
            <person name="Ortiz-Santana B."/>
            <person name="Ovrebo C."/>
            <person name="Racz N."/>
            <person name="Riley R."/>
            <person name="Savchenko A."/>
            <person name="Shiryaev A."/>
            <person name="Soop K."/>
            <person name="Spirin V."/>
            <person name="Szebenyi C."/>
            <person name="Tomsovsky M."/>
            <person name="Tulloss R.E."/>
            <person name="Uehling J."/>
            <person name="Grigoriev I.V."/>
            <person name="Vagvolgyi C."/>
            <person name="Papp T."/>
            <person name="Martin F.M."/>
            <person name="Miettinen O."/>
            <person name="Hibbett D.S."/>
            <person name="Nagy L.G."/>
        </authorList>
    </citation>
    <scope>NUCLEOTIDE SEQUENCE [LARGE SCALE GENOMIC DNA]</scope>
    <source>
        <strain evidence="2 3">CBS 309.79</strain>
    </source>
</reference>
<dbReference type="EMBL" id="ML178817">
    <property type="protein sequence ID" value="TFL05261.1"/>
    <property type="molecule type" value="Genomic_DNA"/>
</dbReference>
<feature type="transmembrane region" description="Helical" evidence="1">
    <location>
        <begin position="27"/>
        <end position="48"/>
    </location>
</feature>
<keyword evidence="3" id="KW-1185">Reference proteome</keyword>
<sequence>MAKEHPPGRPLAIGSKVDTGGNHRGTMIHYCLGSTMGMIYCGTAAILPRCNFQTKRGRQKSCHWSSSRRARVRATANLARISSWTQRVSHYPSRQPAAQHRELMMPPRQYHPFCLGDFPLCESKRSRSPTVRLLVTQLVST</sequence>
<evidence type="ECO:0000313" key="3">
    <source>
        <dbReference type="Proteomes" id="UP000305067"/>
    </source>
</evidence>
<keyword evidence="1" id="KW-0812">Transmembrane</keyword>
<protein>
    <submittedName>
        <fullName evidence="2">Uncharacterized protein</fullName>
    </submittedName>
</protein>
<evidence type="ECO:0000256" key="1">
    <source>
        <dbReference type="SAM" id="Phobius"/>
    </source>
</evidence>
<dbReference type="AlphaFoldDB" id="A0A5C3QXI5"/>